<organism evidence="1 2">
    <name type="scientific">Mycena metata</name>
    <dbReference type="NCBI Taxonomy" id="1033252"/>
    <lineage>
        <taxon>Eukaryota</taxon>
        <taxon>Fungi</taxon>
        <taxon>Dikarya</taxon>
        <taxon>Basidiomycota</taxon>
        <taxon>Agaricomycotina</taxon>
        <taxon>Agaricomycetes</taxon>
        <taxon>Agaricomycetidae</taxon>
        <taxon>Agaricales</taxon>
        <taxon>Marasmiineae</taxon>
        <taxon>Mycenaceae</taxon>
        <taxon>Mycena</taxon>
    </lineage>
</organism>
<comment type="caution">
    <text evidence="1">The sequence shown here is derived from an EMBL/GenBank/DDBJ whole genome shotgun (WGS) entry which is preliminary data.</text>
</comment>
<sequence>MFCSILCCTSTKKPGQRRVQVESNPEGTLQLHTHRNNYTTSTRTTATGLFQARVQRKGMIKYLARTAISIAVIVTSSEPARKRKYQDDGLDSSRTSLPGAVYLSYVTLAISKKKKNKKGGAGLHLKCHSLKIGLRITDEVPGWCTIPILTSRIHPDSDKFGASKLQVRPGQAIQPYQKQKSNPIEVCVTEPFNWARESNVVAHVKKVLPTNLNGVYDTWPVFFQ</sequence>
<dbReference type="EMBL" id="JARKIB010000218">
    <property type="protein sequence ID" value="KAJ7722627.1"/>
    <property type="molecule type" value="Genomic_DNA"/>
</dbReference>
<proteinExistence type="predicted"/>
<accession>A0AAD7HK83</accession>
<evidence type="ECO:0000313" key="2">
    <source>
        <dbReference type="Proteomes" id="UP001215598"/>
    </source>
</evidence>
<evidence type="ECO:0000313" key="1">
    <source>
        <dbReference type="EMBL" id="KAJ7722627.1"/>
    </source>
</evidence>
<dbReference type="Proteomes" id="UP001215598">
    <property type="component" value="Unassembled WGS sequence"/>
</dbReference>
<dbReference type="AlphaFoldDB" id="A0AAD7HK83"/>
<reference evidence="1" key="1">
    <citation type="submission" date="2023-03" db="EMBL/GenBank/DDBJ databases">
        <title>Massive genome expansion in bonnet fungi (Mycena s.s.) driven by repeated elements and novel gene families across ecological guilds.</title>
        <authorList>
            <consortium name="Lawrence Berkeley National Laboratory"/>
            <person name="Harder C.B."/>
            <person name="Miyauchi S."/>
            <person name="Viragh M."/>
            <person name="Kuo A."/>
            <person name="Thoen E."/>
            <person name="Andreopoulos B."/>
            <person name="Lu D."/>
            <person name="Skrede I."/>
            <person name="Drula E."/>
            <person name="Henrissat B."/>
            <person name="Morin E."/>
            <person name="Kohler A."/>
            <person name="Barry K."/>
            <person name="LaButti K."/>
            <person name="Morin E."/>
            <person name="Salamov A."/>
            <person name="Lipzen A."/>
            <person name="Mereny Z."/>
            <person name="Hegedus B."/>
            <person name="Baldrian P."/>
            <person name="Stursova M."/>
            <person name="Weitz H."/>
            <person name="Taylor A."/>
            <person name="Grigoriev I.V."/>
            <person name="Nagy L.G."/>
            <person name="Martin F."/>
            <person name="Kauserud H."/>
        </authorList>
    </citation>
    <scope>NUCLEOTIDE SEQUENCE</scope>
    <source>
        <strain evidence="1">CBHHK182m</strain>
    </source>
</reference>
<gene>
    <name evidence="1" type="ORF">B0H16DRAFT_1473285</name>
</gene>
<keyword evidence="2" id="KW-1185">Reference proteome</keyword>
<name>A0AAD7HK83_9AGAR</name>
<protein>
    <submittedName>
        <fullName evidence="1">Uncharacterized protein</fullName>
    </submittedName>
</protein>